<organism evidence="2 3">
    <name type="scientific">Perkinsus chesapeaki</name>
    <name type="common">Clam parasite</name>
    <name type="synonym">Perkinsus andrewsi</name>
    <dbReference type="NCBI Taxonomy" id="330153"/>
    <lineage>
        <taxon>Eukaryota</taxon>
        <taxon>Sar</taxon>
        <taxon>Alveolata</taxon>
        <taxon>Perkinsozoa</taxon>
        <taxon>Perkinsea</taxon>
        <taxon>Perkinsida</taxon>
        <taxon>Perkinsidae</taxon>
        <taxon>Perkinsus</taxon>
    </lineage>
</organism>
<gene>
    <name evidence="2" type="ORF">FOL47_009295</name>
</gene>
<feature type="compositionally biased region" description="Low complexity" evidence="1">
    <location>
        <begin position="1070"/>
        <end position="1097"/>
    </location>
</feature>
<keyword evidence="3" id="KW-1185">Reference proteome</keyword>
<dbReference type="OrthoDB" id="10472051at2759"/>
<accession>A0A7J6MSJ9</accession>
<feature type="compositionally biased region" description="Basic residues" evidence="1">
    <location>
        <begin position="53"/>
        <end position="66"/>
    </location>
</feature>
<feature type="compositionally biased region" description="Basic residues" evidence="1">
    <location>
        <begin position="851"/>
        <end position="865"/>
    </location>
</feature>
<comment type="caution">
    <text evidence="2">The sequence shown here is derived from an EMBL/GenBank/DDBJ whole genome shotgun (WGS) entry which is preliminary data.</text>
</comment>
<feature type="region of interest" description="Disordered" evidence="1">
    <location>
        <begin position="842"/>
        <end position="867"/>
    </location>
</feature>
<feature type="region of interest" description="Disordered" evidence="1">
    <location>
        <begin position="514"/>
        <end position="639"/>
    </location>
</feature>
<evidence type="ECO:0000313" key="2">
    <source>
        <dbReference type="EMBL" id="KAF4674386.1"/>
    </source>
</evidence>
<feature type="compositionally biased region" description="Low complexity" evidence="1">
    <location>
        <begin position="518"/>
        <end position="534"/>
    </location>
</feature>
<evidence type="ECO:0000256" key="1">
    <source>
        <dbReference type="SAM" id="MobiDB-lite"/>
    </source>
</evidence>
<dbReference type="AlphaFoldDB" id="A0A7J6MSJ9"/>
<protein>
    <submittedName>
        <fullName evidence="2">Uncharacterized protein</fullName>
    </submittedName>
</protein>
<dbReference type="Proteomes" id="UP000591131">
    <property type="component" value="Unassembled WGS sequence"/>
</dbReference>
<reference evidence="2 3" key="1">
    <citation type="submission" date="2020-04" db="EMBL/GenBank/DDBJ databases">
        <title>Perkinsus chesapeaki whole genome sequence.</title>
        <authorList>
            <person name="Bogema D.R."/>
        </authorList>
    </citation>
    <scope>NUCLEOTIDE SEQUENCE [LARGE SCALE GENOMIC DNA]</scope>
    <source>
        <strain evidence="2">ATCC PRA-425</strain>
    </source>
</reference>
<feature type="compositionally biased region" description="Gly residues" evidence="1">
    <location>
        <begin position="1098"/>
        <end position="1118"/>
    </location>
</feature>
<feature type="region of interest" description="Disordered" evidence="1">
    <location>
        <begin position="1"/>
        <end position="82"/>
    </location>
</feature>
<feature type="compositionally biased region" description="Basic and acidic residues" evidence="1">
    <location>
        <begin position="537"/>
        <end position="551"/>
    </location>
</feature>
<proteinExistence type="predicted"/>
<sequence>MSSVTRPTAKDSSELDPNGEALKWQIDDNQARLDRFRSLYGELPANRPTPPKATRKPGRPVSKKRGRSADSTTTGSGDGFDPDLTLEIFDSPSYYKDHMRIIIEHMENFETGTAGPTNVKLAAELGRSMAFMNAALDAYPTPSLLPDETHSSARAAVKIALPRFEAAMDHIGELPGNGIRKRKALTCLRLLYDKLSRFAAAQPYSGIKRHGKKPVKYQSDHIAIERLIREPMEASTCHVTVDEAERVVDRLVDAFELPRNLMADAEGTLRRAYGYRSEANYKAAVDRILGKWEAMEPRLRSRFKASLLDSPQHSLPRFGPSAASLSSVFEYPMVAAAAVPSPLPPPGDLLLLIDDLVERFNLDRSCDTALRCSASAQGCFQVVGDLPGLQLERAANPPARVIKELNKAGALIHGQEGSKSPKSGIVGWLDRITDRDRPRAISELSVAMVMVMIDEFVEEYRLDYSCEKALKFSVPCTEVAAIVYTLASRDHAILKSSHNPSAYVMKELRGKTITGKVQQQQQQQQEQWGQQQQQGRPMDRRRPPQARERSRTPPGRGPPLSGFDAPPMAGRFGGNEERFPSSKGGGPSFQQGPPAFMGKGSGKGFGKGGASGPPPATQQGYGNRDAAPPPRRSNRGQRPPILRLLFPSLMVVQFTTEPPSNYYQYANETPPAGSLLVAIDEFVDKYQIGQTGDDMLRCSIPAHSCWELVLSDHSTLTDLDGSHNATGRLVSELSTKQVLIHGTGGNKSPKQGFVAWLKEISDRDRGRAMAEMSVVMIMVMIDEFCQEYGLDEACEKFLKFEVPIALSVPFIFHHTAVDRSRIETARNPSSVVTAAVKELLIPHRGSPGKGGKGKGSGKGKGKGKGSFHEPFRQTRFRSVNKGPGCDCSLERASSRVWSFLEEQGAPDKIRGILLSGCSAASAMDAVRNASTWEEARNMALGKDQDHTTLPSITELENGVTAWVQRATVDDRIGDLLRRLLSIADLDDVLAGRIPSLEADSLATGARDGTYRNVSAFANAQIRRIVESATDSYGVGIQRRRSRSRSPRRNDWGGSDQSWNGGDRSWGGPGQYNNNNWQQNDGGWQQQPAMGGWQQQPQTGGGYQGNQGYAGGWGSGERW</sequence>
<evidence type="ECO:0000313" key="3">
    <source>
        <dbReference type="Proteomes" id="UP000591131"/>
    </source>
</evidence>
<feature type="compositionally biased region" description="Gly residues" evidence="1">
    <location>
        <begin position="599"/>
        <end position="611"/>
    </location>
</feature>
<feature type="compositionally biased region" description="Basic and acidic residues" evidence="1">
    <location>
        <begin position="25"/>
        <end position="37"/>
    </location>
</feature>
<feature type="region of interest" description="Disordered" evidence="1">
    <location>
        <begin position="1034"/>
        <end position="1118"/>
    </location>
</feature>
<dbReference type="EMBL" id="JAAPAO010000064">
    <property type="protein sequence ID" value="KAF4674386.1"/>
    <property type="molecule type" value="Genomic_DNA"/>
</dbReference>
<feature type="compositionally biased region" description="Basic residues" evidence="1">
    <location>
        <begin position="1037"/>
        <end position="1046"/>
    </location>
</feature>
<name>A0A7J6MSJ9_PERCH</name>